<reference evidence="7 8" key="1">
    <citation type="submission" date="2024-05" db="EMBL/GenBank/DDBJ databases">
        <authorList>
            <person name="Duchaud E."/>
        </authorList>
    </citation>
    <scope>NUCLEOTIDE SEQUENCE [LARGE SCALE GENOMIC DNA]</scope>
    <source>
        <strain evidence="7">Ena-SAMPLE-TAB-13-05-2024-13:56:06:370-140302</strain>
    </source>
</reference>
<protein>
    <submittedName>
        <fullName evidence="7">MFS transporter, ACS family, hexuronate transporter</fullName>
    </submittedName>
</protein>
<keyword evidence="4 5" id="KW-0472">Membrane</keyword>
<dbReference type="PANTHER" id="PTHR11662">
    <property type="entry name" value="SOLUTE CARRIER FAMILY 17"/>
    <property type="match status" value="1"/>
</dbReference>
<dbReference type="InterPro" id="IPR036259">
    <property type="entry name" value="MFS_trans_sf"/>
</dbReference>
<feature type="transmembrane region" description="Helical" evidence="5">
    <location>
        <begin position="304"/>
        <end position="323"/>
    </location>
</feature>
<feature type="transmembrane region" description="Helical" evidence="5">
    <location>
        <begin position="6"/>
        <end position="24"/>
    </location>
</feature>
<evidence type="ECO:0000313" key="7">
    <source>
        <dbReference type="EMBL" id="CAL2078849.1"/>
    </source>
</evidence>
<dbReference type="SUPFAM" id="SSF103473">
    <property type="entry name" value="MFS general substrate transporter"/>
    <property type="match status" value="1"/>
</dbReference>
<comment type="subcellular location">
    <subcellularLocation>
        <location evidence="1">Membrane</location>
        <topology evidence="1">Multi-pass membrane protein</topology>
    </subcellularLocation>
</comment>
<feature type="domain" description="Major facilitator superfamily (MFS) profile" evidence="6">
    <location>
        <begin position="10"/>
        <end position="420"/>
    </location>
</feature>
<proteinExistence type="predicted"/>
<gene>
    <name evidence="7" type="ORF">T190607A01A_10765</name>
</gene>
<dbReference type="EMBL" id="CAXIXY010000003">
    <property type="protein sequence ID" value="CAL2078849.1"/>
    <property type="molecule type" value="Genomic_DNA"/>
</dbReference>
<evidence type="ECO:0000256" key="5">
    <source>
        <dbReference type="SAM" id="Phobius"/>
    </source>
</evidence>
<feature type="transmembrane region" description="Helical" evidence="5">
    <location>
        <begin position="362"/>
        <end position="385"/>
    </location>
</feature>
<feature type="transmembrane region" description="Helical" evidence="5">
    <location>
        <begin position="397"/>
        <end position="416"/>
    </location>
</feature>
<keyword evidence="2 5" id="KW-0812">Transmembrane</keyword>
<dbReference type="CDD" id="cd17319">
    <property type="entry name" value="MFS_ExuT_GudP_like"/>
    <property type="match status" value="1"/>
</dbReference>
<sequence>MKIIGLRWWIIALIFIATVINYVDRTAFALLWPQMGEDLGMDKKDYALLLNVFMATYAASKFLSGRLYDKIGTRIGFTLSIIVWSLAATFHAFAKGLFSLSFVRGMLGLGEAGLWPGAVKSNGEWFPVKQRALAQGIFNSGASIGNVIAPVIIVFLYARFGWKTTYIILGLIGLIWVIPWLVINKSNPKNHPWITDEEKGIIFGDQIEEVEESIENKKSLSLKEILSFKESWGVLLCRFFIEPIWWFFAGWMPIYLNSKFNLSIEQIGNTMWISYLMAAAGSILGGLFTEQMIKKSSVDYGRKISIVVGCVLIIVAFVSIILFVKETNFMTFIYLAGVALFGFQFAIGNIQTLSSDLLKGPSVGTLAGLAGTVAAVSPMIMNWFIGQITGGGSYVPAFVAITISVALAVLVVFLLIKKVKLIDVKTS</sequence>
<feature type="transmembrane region" description="Helical" evidence="5">
    <location>
        <begin position="137"/>
        <end position="158"/>
    </location>
</feature>
<feature type="transmembrane region" description="Helical" evidence="5">
    <location>
        <begin position="45"/>
        <end position="63"/>
    </location>
</feature>
<evidence type="ECO:0000256" key="2">
    <source>
        <dbReference type="ARBA" id="ARBA00022692"/>
    </source>
</evidence>
<keyword evidence="3 5" id="KW-1133">Transmembrane helix</keyword>
<dbReference type="Gene3D" id="1.20.1250.20">
    <property type="entry name" value="MFS general substrate transporter like domains"/>
    <property type="match status" value="2"/>
</dbReference>
<evidence type="ECO:0000313" key="8">
    <source>
        <dbReference type="Proteomes" id="UP001497416"/>
    </source>
</evidence>
<dbReference type="PIRSF" id="PIRSF002808">
    <property type="entry name" value="Hexose_phosphate_transp"/>
    <property type="match status" value="1"/>
</dbReference>
<feature type="transmembrane region" description="Helical" evidence="5">
    <location>
        <begin position="75"/>
        <end position="94"/>
    </location>
</feature>
<comment type="caution">
    <text evidence="7">The sequence shown here is derived from an EMBL/GenBank/DDBJ whole genome shotgun (WGS) entry which is preliminary data.</text>
</comment>
<feature type="transmembrane region" description="Helical" evidence="5">
    <location>
        <begin position="164"/>
        <end position="183"/>
    </location>
</feature>
<keyword evidence="8" id="KW-1185">Reference proteome</keyword>
<dbReference type="Pfam" id="PF07690">
    <property type="entry name" value="MFS_1"/>
    <property type="match status" value="1"/>
</dbReference>
<organism evidence="7 8">
    <name type="scientific">Tenacibaculum platacis</name>
    <dbReference type="NCBI Taxonomy" id="3137852"/>
    <lineage>
        <taxon>Bacteria</taxon>
        <taxon>Pseudomonadati</taxon>
        <taxon>Bacteroidota</taxon>
        <taxon>Flavobacteriia</taxon>
        <taxon>Flavobacteriales</taxon>
        <taxon>Flavobacteriaceae</taxon>
        <taxon>Tenacibaculum</taxon>
    </lineage>
</organism>
<dbReference type="PANTHER" id="PTHR11662:SF285">
    <property type="entry name" value="HEXURONATE TRANSPORTER"/>
    <property type="match status" value="1"/>
</dbReference>
<dbReference type="Proteomes" id="UP001497416">
    <property type="component" value="Unassembled WGS sequence"/>
</dbReference>
<dbReference type="InterPro" id="IPR050382">
    <property type="entry name" value="MFS_Na/Anion_cotransporter"/>
</dbReference>
<dbReference type="RefSeq" id="WP_348710451.1">
    <property type="nucleotide sequence ID" value="NZ_CAXIXY010000003.1"/>
</dbReference>
<dbReference type="PROSITE" id="PS50850">
    <property type="entry name" value="MFS"/>
    <property type="match status" value="1"/>
</dbReference>
<feature type="transmembrane region" description="Helical" evidence="5">
    <location>
        <begin position="329"/>
        <end position="350"/>
    </location>
</feature>
<dbReference type="InterPro" id="IPR000849">
    <property type="entry name" value="Sugar_P_transporter"/>
</dbReference>
<name>A0ABP1EG74_9FLAO</name>
<dbReference type="InterPro" id="IPR011701">
    <property type="entry name" value="MFS"/>
</dbReference>
<feature type="transmembrane region" description="Helical" evidence="5">
    <location>
        <begin position="232"/>
        <end position="252"/>
    </location>
</feature>
<evidence type="ECO:0000256" key="4">
    <source>
        <dbReference type="ARBA" id="ARBA00023136"/>
    </source>
</evidence>
<evidence type="ECO:0000256" key="3">
    <source>
        <dbReference type="ARBA" id="ARBA00022989"/>
    </source>
</evidence>
<accession>A0ABP1EG74</accession>
<evidence type="ECO:0000256" key="1">
    <source>
        <dbReference type="ARBA" id="ARBA00004141"/>
    </source>
</evidence>
<feature type="transmembrane region" description="Helical" evidence="5">
    <location>
        <begin position="272"/>
        <end position="292"/>
    </location>
</feature>
<dbReference type="InterPro" id="IPR020846">
    <property type="entry name" value="MFS_dom"/>
</dbReference>
<evidence type="ECO:0000259" key="6">
    <source>
        <dbReference type="PROSITE" id="PS50850"/>
    </source>
</evidence>